<evidence type="ECO:0000256" key="2">
    <source>
        <dbReference type="ARBA" id="ARBA00022723"/>
    </source>
</evidence>
<dbReference type="EC" id="1.1.99.14" evidence="6"/>
<evidence type="ECO:0000256" key="5">
    <source>
        <dbReference type="ARBA" id="ARBA00023014"/>
    </source>
</evidence>
<dbReference type="PANTHER" id="PTHR32479:SF17">
    <property type="entry name" value="GLYCOLATE OXIDASE IRON-SULFUR SUBUNIT"/>
    <property type="match status" value="1"/>
</dbReference>
<comment type="catalytic activity">
    <reaction evidence="6">
        <text>glycolate + A = glyoxylate + AH2</text>
        <dbReference type="Rhea" id="RHEA:21264"/>
        <dbReference type="ChEBI" id="CHEBI:13193"/>
        <dbReference type="ChEBI" id="CHEBI:17499"/>
        <dbReference type="ChEBI" id="CHEBI:29805"/>
        <dbReference type="ChEBI" id="CHEBI:36655"/>
        <dbReference type="EC" id="1.1.99.14"/>
    </reaction>
</comment>
<comment type="function">
    <text evidence="6">Component of a complex that catalyzes the oxidation of glycolate to glyoxylate.</text>
</comment>
<dbReference type="Proteomes" id="UP001606099">
    <property type="component" value="Unassembled WGS sequence"/>
</dbReference>
<dbReference type="Pfam" id="PF02754">
    <property type="entry name" value="CCG"/>
    <property type="match status" value="2"/>
</dbReference>
<dbReference type="Gene3D" id="1.10.1060.10">
    <property type="entry name" value="Alpha-helical ferredoxin"/>
    <property type="match status" value="1"/>
</dbReference>
<dbReference type="NCBIfam" id="NF008434">
    <property type="entry name" value="PRK11274.1"/>
    <property type="match status" value="1"/>
</dbReference>
<evidence type="ECO:0000256" key="3">
    <source>
        <dbReference type="ARBA" id="ARBA00022737"/>
    </source>
</evidence>
<keyword evidence="5 6" id="KW-0411">Iron-sulfur</keyword>
<accession>A0ABW7FQX1</accession>
<dbReference type="RefSeq" id="WP_394457698.1">
    <property type="nucleotide sequence ID" value="NZ_JBIGHZ010000001.1"/>
</dbReference>
<comment type="caution">
    <text evidence="8">The sequence shown here is derived from an EMBL/GenBank/DDBJ whole genome shotgun (WGS) entry which is preliminary data.</text>
</comment>
<dbReference type="EMBL" id="JBIGHZ010000001">
    <property type="protein sequence ID" value="MFG6446650.1"/>
    <property type="molecule type" value="Genomic_DNA"/>
</dbReference>
<evidence type="ECO:0000313" key="8">
    <source>
        <dbReference type="EMBL" id="MFG6446650.1"/>
    </source>
</evidence>
<sequence>MQIRLAQHLRANPDALAAQALLQRCVHCGFCTATCPTYQVTGDELDGPRGRIYLMAQMLEGAPAGATTREHLDRCLSCRSCETTCPSGVQYAAMREHGLRVLDAQAPRPARQRALRWLLREGLTSALFAPALRVGQWLRPLLPAVLRDKVPARASARAWRWPTRQHPRQMLLLMGCVQPAMAPNINTATARVLDACGIQTLVADEAGCCGALAAHLDDHHGAQAAARRNIDAWWPLVDGAAARVEAIVVNASGCSLQVKDYAQLLAHDPAYAERAQRIVALTRDLSELLPLLVEPLQRALPQQPARQRLAYHPPCTLQHGQKLRGGVEAALRTLGFDVQIASGQEHLCCGSAGAYSVLQPAMATELRQRKLAALAPLQAEVIVSANVGCIQHLQAGTPVPVRHWVEVLDEALYPNR</sequence>
<feature type="domain" description="4Fe-4S ferredoxin-type" evidence="7">
    <location>
        <begin position="65"/>
        <end position="95"/>
    </location>
</feature>
<evidence type="ECO:0000313" key="9">
    <source>
        <dbReference type="Proteomes" id="UP001606099"/>
    </source>
</evidence>
<dbReference type="PROSITE" id="PS00198">
    <property type="entry name" value="4FE4S_FER_1"/>
    <property type="match status" value="2"/>
</dbReference>
<name>A0ABW7FQX1_9BURK</name>
<reference evidence="8 9" key="1">
    <citation type="submission" date="2024-08" db="EMBL/GenBank/DDBJ databases">
        <authorList>
            <person name="Lu H."/>
        </authorList>
    </citation>
    <scope>NUCLEOTIDE SEQUENCE [LARGE SCALE GENOMIC DNA]</scope>
    <source>
        <strain evidence="8 9">BYS180W</strain>
    </source>
</reference>
<gene>
    <name evidence="8" type="primary">glcF</name>
    <name evidence="8" type="ORF">ACG0Z6_00185</name>
</gene>
<keyword evidence="9" id="KW-1185">Reference proteome</keyword>
<proteinExistence type="predicted"/>
<dbReference type="Pfam" id="PF13183">
    <property type="entry name" value="Fer4_8"/>
    <property type="match status" value="1"/>
</dbReference>
<dbReference type="PIRSF" id="PIRSF000139">
    <property type="entry name" value="Glc_ox_4Fe-4S"/>
    <property type="match status" value="1"/>
</dbReference>
<dbReference type="InterPro" id="IPR017896">
    <property type="entry name" value="4Fe4S_Fe-S-bd"/>
</dbReference>
<evidence type="ECO:0000256" key="4">
    <source>
        <dbReference type="ARBA" id="ARBA00023004"/>
    </source>
</evidence>
<keyword evidence="3" id="KW-0677">Repeat</keyword>
<evidence type="ECO:0000256" key="1">
    <source>
        <dbReference type="ARBA" id="ARBA00022485"/>
    </source>
</evidence>
<dbReference type="PANTHER" id="PTHR32479">
    <property type="entry name" value="GLYCOLATE OXIDASE IRON-SULFUR SUBUNIT"/>
    <property type="match status" value="1"/>
</dbReference>
<keyword evidence="6" id="KW-0249">Electron transport</keyword>
<evidence type="ECO:0000259" key="7">
    <source>
        <dbReference type="PROSITE" id="PS51379"/>
    </source>
</evidence>
<protein>
    <recommendedName>
        <fullName evidence="6">Glycolate oxidase iron-sulfur subunit</fullName>
        <ecNumber evidence="6">1.1.99.14</ecNumber>
    </recommendedName>
</protein>
<organism evidence="8 9">
    <name type="scientific">Roseateles rivi</name>
    <dbReference type="NCBI Taxonomy" id="3299028"/>
    <lineage>
        <taxon>Bacteria</taxon>
        <taxon>Pseudomonadati</taxon>
        <taxon>Pseudomonadota</taxon>
        <taxon>Betaproteobacteria</taxon>
        <taxon>Burkholderiales</taxon>
        <taxon>Sphaerotilaceae</taxon>
        <taxon>Roseateles</taxon>
    </lineage>
</organism>
<dbReference type="SUPFAM" id="SSF46548">
    <property type="entry name" value="alpha-helical ferredoxin"/>
    <property type="match status" value="1"/>
</dbReference>
<evidence type="ECO:0000256" key="6">
    <source>
        <dbReference type="PIRNR" id="PIRNR000139"/>
    </source>
</evidence>
<feature type="domain" description="4Fe-4S ferredoxin-type" evidence="7">
    <location>
        <begin position="16"/>
        <end position="45"/>
    </location>
</feature>
<dbReference type="InterPro" id="IPR009051">
    <property type="entry name" value="Helical_ferredxn"/>
</dbReference>
<comment type="catalytic activity">
    <reaction evidence="6">
        <text>(R)-lactate + A = pyruvate + AH2</text>
        <dbReference type="Rhea" id="RHEA:15089"/>
        <dbReference type="ChEBI" id="CHEBI:13193"/>
        <dbReference type="ChEBI" id="CHEBI:15361"/>
        <dbReference type="ChEBI" id="CHEBI:16004"/>
        <dbReference type="ChEBI" id="CHEBI:17499"/>
    </reaction>
</comment>
<dbReference type="GO" id="GO:0019154">
    <property type="term" value="F:glycolate dehydrogenase activity"/>
    <property type="evidence" value="ECO:0007669"/>
    <property type="project" value="UniProtKB-EC"/>
</dbReference>
<dbReference type="InterPro" id="IPR017900">
    <property type="entry name" value="4Fe4S_Fe_S_CS"/>
</dbReference>
<dbReference type="PROSITE" id="PS51379">
    <property type="entry name" value="4FE4S_FER_2"/>
    <property type="match status" value="2"/>
</dbReference>
<keyword evidence="1 6" id="KW-0004">4Fe-4S</keyword>
<dbReference type="InterPro" id="IPR012257">
    <property type="entry name" value="Glc_ox_4Fe-4S"/>
</dbReference>
<keyword evidence="4 6" id="KW-0408">Iron</keyword>
<keyword evidence="2 6" id="KW-0479">Metal-binding</keyword>
<comment type="cofactor">
    <cofactor evidence="6">
        <name>[4Fe-4S] cluster</name>
        <dbReference type="ChEBI" id="CHEBI:49883"/>
    </cofactor>
    <text evidence="6">Binds 2 [4Fe-4S] clusters.</text>
</comment>
<keyword evidence="6" id="KW-0813">Transport</keyword>
<keyword evidence="8" id="KW-0560">Oxidoreductase</keyword>
<dbReference type="InterPro" id="IPR004017">
    <property type="entry name" value="Cys_rich_dom"/>
</dbReference>